<dbReference type="GO" id="GO:0008610">
    <property type="term" value="P:lipid biosynthetic process"/>
    <property type="evidence" value="ECO:0007669"/>
    <property type="project" value="InterPro"/>
</dbReference>
<organism evidence="3 4">
    <name type="scientific">Pocillopora meandrina</name>
    <dbReference type="NCBI Taxonomy" id="46732"/>
    <lineage>
        <taxon>Eukaryota</taxon>
        <taxon>Metazoa</taxon>
        <taxon>Cnidaria</taxon>
        <taxon>Anthozoa</taxon>
        <taxon>Hexacorallia</taxon>
        <taxon>Scleractinia</taxon>
        <taxon>Astrocoeniina</taxon>
        <taxon>Pocilloporidae</taxon>
        <taxon>Pocillopora</taxon>
    </lineage>
</organism>
<dbReference type="GO" id="GO:0005886">
    <property type="term" value="C:plasma membrane"/>
    <property type="evidence" value="ECO:0007669"/>
    <property type="project" value="TreeGrafter"/>
</dbReference>
<evidence type="ECO:0000256" key="2">
    <source>
        <dbReference type="ARBA" id="ARBA00022679"/>
    </source>
</evidence>
<keyword evidence="4" id="KW-1185">Reference proteome</keyword>
<dbReference type="Proteomes" id="UP001159428">
    <property type="component" value="Unassembled WGS sequence"/>
</dbReference>
<evidence type="ECO:0000313" key="4">
    <source>
        <dbReference type="Proteomes" id="UP001159428"/>
    </source>
</evidence>
<dbReference type="InterPro" id="IPR007072">
    <property type="entry name" value="RNMT_CmcI"/>
</dbReference>
<proteinExistence type="predicted"/>
<sequence>MEAAEYHPVQSAIDKEVSQKQRYARFQDRQDKSDMPTNMMLKIAHGKYWTSWRGIPVLKDCLDLIAVQELFWELKPRTVIELGAYKGGSALWAADMMKMIGVTSRVLSMDIDLSLLDPVAKAYPDVTFIQGDSLEIDKCFPPELLQELPHPWFITEDAHVNVTGVLEYFDEFTEPGDYICVEDTNPIVPNSPGQGLAKELGYTPLGSVKLDAVKLFMKDKGERYLVDQRYADFFGYNVTWNMNSYLKRV</sequence>
<dbReference type="AlphaFoldDB" id="A0AAU9X362"/>
<keyword evidence="1" id="KW-0489">Methyltransferase</keyword>
<dbReference type="SUPFAM" id="SSF53335">
    <property type="entry name" value="S-adenosyl-L-methionine-dependent methyltransferases"/>
    <property type="match status" value="1"/>
</dbReference>
<comment type="caution">
    <text evidence="3">The sequence shown here is derived from an EMBL/GenBank/DDBJ whole genome shotgun (WGS) entry which is preliminary data.</text>
</comment>
<dbReference type="GO" id="GO:0032259">
    <property type="term" value="P:methylation"/>
    <property type="evidence" value="ECO:0007669"/>
    <property type="project" value="UniProtKB-KW"/>
</dbReference>
<gene>
    <name evidence="3" type="ORF">PMEA_00015958</name>
</gene>
<accession>A0AAU9X362</accession>
<dbReference type="PANTHER" id="PTHR40048:SF1">
    <property type="entry name" value="RHAMNOSYL O-METHYLTRANSFERASE"/>
    <property type="match status" value="1"/>
</dbReference>
<protein>
    <recommendedName>
        <fullName evidence="5">Rhamnosyl O-methyltransferase</fullName>
    </recommendedName>
</protein>
<name>A0AAU9X362_9CNID</name>
<dbReference type="PANTHER" id="PTHR40048">
    <property type="entry name" value="RHAMNOSYL O-METHYLTRANSFERASE"/>
    <property type="match status" value="1"/>
</dbReference>
<dbReference type="EMBL" id="CALNXJ010000029">
    <property type="protein sequence ID" value="CAH3134951.1"/>
    <property type="molecule type" value="Genomic_DNA"/>
</dbReference>
<evidence type="ECO:0000256" key="1">
    <source>
        <dbReference type="ARBA" id="ARBA00022603"/>
    </source>
</evidence>
<evidence type="ECO:0000313" key="3">
    <source>
        <dbReference type="EMBL" id="CAH3134951.1"/>
    </source>
</evidence>
<dbReference type="GO" id="GO:0008168">
    <property type="term" value="F:methyltransferase activity"/>
    <property type="evidence" value="ECO:0007669"/>
    <property type="project" value="UniProtKB-KW"/>
</dbReference>
<dbReference type="Pfam" id="PF04989">
    <property type="entry name" value="RMNT_CmcI"/>
    <property type="match status" value="1"/>
</dbReference>
<evidence type="ECO:0008006" key="5">
    <source>
        <dbReference type="Google" id="ProtNLM"/>
    </source>
</evidence>
<dbReference type="Gene3D" id="3.40.50.150">
    <property type="entry name" value="Vaccinia Virus protein VP39"/>
    <property type="match status" value="1"/>
</dbReference>
<dbReference type="InterPro" id="IPR029063">
    <property type="entry name" value="SAM-dependent_MTases_sf"/>
</dbReference>
<keyword evidence="2" id="KW-0808">Transferase</keyword>
<reference evidence="3 4" key="1">
    <citation type="submission" date="2022-05" db="EMBL/GenBank/DDBJ databases">
        <authorList>
            <consortium name="Genoscope - CEA"/>
            <person name="William W."/>
        </authorList>
    </citation>
    <scope>NUCLEOTIDE SEQUENCE [LARGE SCALE GENOMIC DNA]</scope>
</reference>